<dbReference type="AlphaFoldDB" id="F4S5T8"/>
<proteinExistence type="predicted"/>
<sequence>MNALFEKSCNKTGDNTPAICSEQNPLYQIGTAPHIQFDKQKKMIVQPKFKIHSEKDAKVYPNTLIKVASRNCKAAAASAMHLIETKMFNKGNINDLVKCLFGKSLNDFKGMCHDICKEYEPGMHQNYMVLSSNMAPHLRWIGQVGCEKVFLVDYSTWQAFVDLLAKTTTHKGLVTTCTKNAKEKAKKAAQTTASQQFIASASIATVAEAQAPVRCPLLIPGVPWVRCVAKRCGAELVAHIGAQALHTVTLHCAARTNAAPTRPQSPSTEETDANPPIPATPRQSSRPPVVRRDTNMCAPSPDSRRALPTRNPICTPKSNTTSVVSSPSTVRASKTNKRKGLGQEAEKGQQEPSSDATISKEMEVNLAQDSDNEPLHGKEDVITGTLPTINEECEDKVAIVIDDTESVNSEILTSAPSNAVEDHDKEEIPEEAAEIEYDEDAEDALDLEDAKLDRLEDEELAAIENEGDAYSAADRAAELTTKHKNKHRILTLMTNVIDALLKADLDKVKGSGSRRRASGKPCRYFHEICFSPSDWDTIEEVNSELKLEAEKLQAQSIDISTSEPDSTGLDSAPSDVWNGYSQHPSLNVQISYNDEEVLCISQGNKSQKLSQDVILQNVAQLVAKLP</sequence>
<dbReference type="VEuPathDB" id="FungiDB:MELLADRAFT_112237"/>
<name>F4S5T8_MELLP</name>
<feature type="compositionally biased region" description="Polar residues" evidence="1">
    <location>
        <begin position="557"/>
        <end position="569"/>
    </location>
</feature>
<protein>
    <submittedName>
        <fullName evidence="2">Uncharacterized protein</fullName>
    </submittedName>
</protein>
<feature type="region of interest" description="Disordered" evidence="1">
    <location>
        <begin position="557"/>
        <end position="576"/>
    </location>
</feature>
<keyword evidence="3" id="KW-1185">Reference proteome</keyword>
<dbReference type="HOGENOM" id="CLU_436833_0_0_1"/>
<evidence type="ECO:0000256" key="1">
    <source>
        <dbReference type="SAM" id="MobiDB-lite"/>
    </source>
</evidence>
<evidence type="ECO:0000313" key="3">
    <source>
        <dbReference type="Proteomes" id="UP000001072"/>
    </source>
</evidence>
<dbReference type="GeneID" id="18924616"/>
<dbReference type="EMBL" id="GL883152">
    <property type="protein sequence ID" value="EGG00007.1"/>
    <property type="molecule type" value="Genomic_DNA"/>
</dbReference>
<feature type="compositionally biased region" description="Polar residues" evidence="1">
    <location>
        <begin position="258"/>
        <end position="268"/>
    </location>
</feature>
<gene>
    <name evidence="2" type="ORF">MELLADRAFT_112237</name>
</gene>
<reference evidence="3" key="1">
    <citation type="journal article" date="2011" name="Proc. Natl. Acad. Sci. U.S.A.">
        <title>Obligate biotrophy features unraveled by the genomic analysis of rust fungi.</title>
        <authorList>
            <person name="Duplessis S."/>
            <person name="Cuomo C.A."/>
            <person name="Lin Y.-C."/>
            <person name="Aerts A."/>
            <person name="Tisserant E."/>
            <person name="Veneault-Fourrey C."/>
            <person name="Joly D.L."/>
            <person name="Hacquard S."/>
            <person name="Amselem J."/>
            <person name="Cantarel B.L."/>
            <person name="Chiu R."/>
            <person name="Coutinho P.M."/>
            <person name="Feau N."/>
            <person name="Field M."/>
            <person name="Frey P."/>
            <person name="Gelhaye E."/>
            <person name="Goldberg J."/>
            <person name="Grabherr M.G."/>
            <person name="Kodira C.D."/>
            <person name="Kohler A."/>
            <person name="Kuees U."/>
            <person name="Lindquist E.A."/>
            <person name="Lucas S.M."/>
            <person name="Mago R."/>
            <person name="Mauceli E."/>
            <person name="Morin E."/>
            <person name="Murat C."/>
            <person name="Pangilinan J.L."/>
            <person name="Park R."/>
            <person name="Pearson M."/>
            <person name="Quesneville H."/>
            <person name="Rouhier N."/>
            <person name="Sakthikumar S."/>
            <person name="Salamov A.A."/>
            <person name="Schmutz J."/>
            <person name="Selles B."/>
            <person name="Shapiro H."/>
            <person name="Tanguay P."/>
            <person name="Tuskan G.A."/>
            <person name="Henrissat B."/>
            <person name="Van de Peer Y."/>
            <person name="Rouze P."/>
            <person name="Ellis J.G."/>
            <person name="Dodds P.N."/>
            <person name="Schein J.E."/>
            <person name="Zhong S."/>
            <person name="Hamelin R.C."/>
            <person name="Grigoriev I.V."/>
            <person name="Szabo L.J."/>
            <person name="Martin F."/>
        </authorList>
    </citation>
    <scope>NUCLEOTIDE SEQUENCE [LARGE SCALE GENOMIC DNA]</scope>
    <source>
        <strain evidence="3">98AG31 / pathotype 3-4-7</strain>
    </source>
</reference>
<dbReference type="InParanoid" id="F4S5T8"/>
<evidence type="ECO:0000313" key="2">
    <source>
        <dbReference type="EMBL" id="EGG00007.1"/>
    </source>
</evidence>
<organism evidence="3">
    <name type="scientific">Melampsora larici-populina (strain 98AG31 / pathotype 3-4-7)</name>
    <name type="common">Poplar leaf rust fungus</name>
    <dbReference type="NCBI Taxonomy" id="747676"/>
    <lineage>
        <taxon>Eukaryota</taxon>
        <taxon>Fungi</taxon>
        <taxon>Dikarya</taxon>
        <taxon>Basidiomycota</taxon>
        <taxon>Pucciniomycotina</taxon>
        <taxon>Pucciniomycetes</taxon>
        <taxon>Pucciniales</taxon>
        <taxon>Melampsoraceae</taxon>
        <taxon>Melampsora</taxon>
    </lineage>
</organism>
<dbReference type="RefSeq" id="XP_007416715.1">
    <property type="nucleotide sequence ID" value="XM_007416653.1"/>
</dbReference>
<feature type="compositionally biased region" description="Low complexity" evidence="1">
    <location>
        <begin position="318"/>
        <end position="330"/>
    </location>
</feature>
<dbReference type="KEGG" id="mlr:MELLADRAFT_112237"/>
<dbReference type="Proteomes" id="UP000001072">
    <property type="component" value="Unassembled WGS sequence"/>
</dbReference>
<feature type="region of interest" description="Disordered" evidence="1">
    <location>
        <begin position="257"/>
        <end position="358"/>
    </location>
</feature>
<accession>F4S5T8</accession>